<reference evidence="7 8" key="1">
    <citation type="submission" date="2023-07" db="EMBL/GenBank/DDBJ databases">
        <title>Genomic Encyclopedia of Type Strains, Phase IV (KMG-IV): sequencing the most valuable type-strain genomes for metagenomic binning, comparative biology and taxonomic classification.</title>
        <authorList>
            <person name="Goeker M."/>
        </authorList>
    </citation>
    <scope>NUCLEOTIDE SEQUENCE [LARGE SCALE GENOMIC DNA]</scope>
    <source>
        <strain evidence="7 8">DSM 16784</strain>
    </source>
</reference>
<evidence type="ECO:0000256" key="5">
    <source>
        <dbReference type="ARBA" id="ARBA00047754"/>
    </source>
</evidence>
<organism evidence="7 8">
    <name type="scientific">Breznakia pachnodae</name>
    <dbReference type="NCBI Taxonomy" id="265178"/>
    <lineage>
        <taxon>Bacteria</taxon>
        <taxon>Bacillati</taxon>
        <taxon>Bacillota</taxon>
        <taxon>Erysipelotrichia</taxon>
        <taxon>Erysipelotrichales</taxon>
        <taxon>Erysipelotrichaceae</taxon>
        <taxon>Breznakia</taxon>
    </lineage>
</organism>
<name>A0ABU0E8C7_9FIRM</name>
<comment type="similarity">
    <text evidence="1">Belongs to the ribonucleoside diphosphate reductase class-2 family.</text>
</comment>
<evidence type="ECO:0000256" key="3">
    <source>
        <dbReference type="ARBA" id="ARBA00022634"/>
    </source>
</evidence>
<dbReference type="EC" id="1.17.4.1" evidence="2"/>
<keyword evidence="3" id="KW-0237">DNA synthesis</keyword>
<sequence>MLITYKPQGVCSKEINIEVEDNIVKTVEFVGGCNGNAKGIAALAKGMNVDEVIKRLSGITCGFRQTSCPDQMARALSQSLKEE</sequence>
<evidence type="ECO:0000259" key="6">
    <source>
        <dbReference type="Pfam" id="PF12637"/>
    </source>
</evidence>
<keyword evidence="4" id="KW-0547">Nucleotide-binding</keyword>
<dbReference type="InterPro" id="IPR024434">
    <property type="entry name" value="TSCPD_dom"/>
</dbReference>
<evidence type="ECO:0000313" key="7">
    <source>
        <dbReference type="EMBL" id="MDQ0363152.1"/>
    </source>
</evidence>
<proteinExistence type="inferred from homology"/>
<dbReference type="RefSeq" id="WP_307411810.1">
    <property type="nucleotide sequence ID" value="NZ_JAUSUR010000009.1"/>
</dbReference>
<evidence type="ECO:0000313" key="8">
    <source>
        <dbReference type="Proteomes" id="UP001230220"/>
    </source>
</evidence>
<dbReference type="EMBL" id="JAUSUR010000009">
    <property type="protein sequence ID" value="MDQ0363152.1"/>
    <property type="molecule type" value="Genomic_DNA"/>
</dbReference>
<gene>
    <name evidence="7" type="ORF">J2S15_003913</name>
</gene>
<protein>
    <recommendedName>
        <fullName evidence="2">ribonucleoside-diphosphate reductase</fullName>
        <ecNumber evidence="2">1.17.4.1</ecNumber>
    </recommendedName>
</protein>
<dbReference type="Proteomes" id="UP001230220">
    <property type="component" value="Unassembled WGS sequence"/>
</dbReference>
<feature type="domain" description="TSCPD" evidence="6">
    <location>
        <begin position="4"/>
        <end position="79"/>
    </location>
</feature>
<keyword evidence="8" id="KW-1185">Reference proteome</keyword>
<dbReference type="NCBIfam" id="TIGR03905">
    <property type="entry name" value="TIGR03905_4_Cys"/>
    <property type="match status" value="1"/>
</dbReference>
<comment type="catalytic activity">
    <reaction evidence="5">
        <text>a 2'-deoxyribonucleoside 5'-diphosphate + [thioredoxin]-disulfide + H2O = a ribonucleoside 5'-diphosphate + [thioredoxin]-dithiol</text>
        <dbReference type="Rhea" id="RHEA:23252"/>
        <dbReference type="Rhea" id="RHEA-COMP:10698"/>
        <dbReference type="Rhea" id="RHEA-COMP:10700"/>
        <dbReference type="ChEBI" id="CHEBI:15377"/>
        <dbReference type="ChEBI" id="CHEBI:29950"/>
        <dbReference type="ChEBI" id="CHEBI:50058"/>
        <dbReference type="ChEBI" id="CHEBI:57930"/>
        <dbReference type="ChEBI" id="CHEBI:73316"/>
        <dbReference type="EC" id="1.17.4.1"/>
    </reaction>
</comment>
<evidence type="ECO:0000256" key="1">
    <source>
        <dbReference type="ARBA" id="ARBA00007405"/>
    </source>
</evidence>
<comment type="caution">
    <text evidence="7">The sequence shown here is derived from an EMBL/GenBank/DDBJ whole genome shotgun (WGS) entry which is preliminary data.</text>
</comment>
<accession>A0ABU0E8C7</accession>
<dbReference type="InterPro" id="IPR023806">
    <property type="entry name" value="CHP03905"/>
</dbReference>
<evidence type="ECO:0000256" key="2">
    <source>
        <dbReference type="ARBA" id="ARBA00012274"/>
    </source>
</evidence>
<evidence type="ECO:0000256" key="4">
    <source>
        <dbReference type="ARBA" id="ARBA00022741"/>
    </source>
</evidence>
<dbReference type="Pfam" id="PF12637">
    <property type="entry name" value="TSCPD"/>
    <property type="match status" value="1"/>
</dbReference>